<sequence length="233" mass="23480" precursor="true">MKWIVSSALVLGLSLAQCAVAANVLFDFGDSSQPTAGNYNNILVNPPATLSIADAIDSDGANTGIGISLSGFFPGSNTAGQTAPAGAAGALLEATATRDNVFGHTGPFSSNPDASLGTVTLTGLNPSLTYDFTFFGSRTGVTDNRETMYDVSGANSGTAFLNASGNVSDLVVVSGIQPNGAGAVSIDVSAGPNNDNGSKFYYLGAMVISESVPEPASLLIAGVAMGGLLFRRR</sequence>
<evidence type="ECO:0000256" key="1">
    <source>
        <dbReference type="SAM" id="SignalP"/>
    </source>
</evidence>
<comment type="caution">
    <text evidence="3">The sequence shown here is derived from an EMBL/GenBank/DDBJ whole genome shotgun (WGS) entry which is preliminary data.</text>
</comment>
<dbReference type="AlphaFoldDB" id="A0A5C6AL48"/>
<proteinExistence type="predicted"/>
<name>A0A5C6AL48_9BACT</name>
<dbReference type="RefSeq" id="WP_146443460.1">
    <property type="nucleotide sequence ID" value="NZ_SJPR01000001.1"/>
</dbReference>
<keyword evidence="1" id="KW-0732">Signal</keyword>
<dbReference type="Pfam" id="PF07589">
    <property type="entry name" value="PEP-CTERM"/>
    <property type="match status" value="1"/>
</dbReference>
<dbReference type="OrthoDB" id="273854at2"/>
<feature type="domain" description="Ice-binding protein C-terminal" evidence="2">
    <location>
        <begin position="211"/>
        <end position="233"/>
    </location>
</feature>
<evidence type="ECO:0000313" key="3">
    <source>
        <dbReference type="EMBL" id="TWT99988.1"/>
    </source>
</evidence>
<organism evidence="3 4">
    <name type="scientific">Botrimarina colliarenosi</name>
    <dbReference type="NCBI Taxonomy" id="2528001"/>
    <lineage>
        <taxon>Bacteria</taxon>
        <taxon>Pseudomonadati</taxon>
        <taxon>Planctomycetota</taxon>
        <taxon>Planctomycetia</taxon>
        <taxon>Pirellulales</taxon>
        <taxon>Lacipirellulaceae</taxon>
        <taxon>Botrimarina</taxon>
    </lineage>
</organism>
<reference evidence="3 4" key="1">
    <citation type="submission" date="2019-02" db="EMBL/GenBank/DDBJ databases">
        <title>Deep-cultivation of Planctomycetes and their phenomic and genomic characterization uncovers novel biology.</title>
        <authorList>
            <person name="Wiegand S."/>
            <person name="Jogler M."/>
            <person name="Boedeker C."/>
            <person name="Pinto D."/>
            <person name="Vollmers J."/>
            <person name="Rivas-Marin E."/>
            <person name="Kohn T."/>
            <person name="Peeters S.H."/>
            <person name="Heuer A."/>
            <person name="Rast P."/>
            <person name="Oberbeckmann S."/>
            <person name="Bunk B."/>
            <person name="Jeske O."/>
            <person name="Meyerdierks A."/>
            <person name="Storesund J.E."/>
            <person name="Kallscheuer N."/>
            <person name="Luecker S."/>
            <person name="Lage O.M."/>
            <person name="Pohl T."/>
            <person name="Merkel B.J."/>
            <person name="Hornburger P."/>
            <person name="Mueller R.-W."/>
            <person name="Bruemmer F."/>
            <person name="Labrenz M."/>
            <person name="Spormann A.M."/>
            <person name="Op Den Camp H."/>
            <person name="Overmann J."/>
            <person name="Amann R."/>
            <person name="Jetten M.S.M."/>
            <person name="Mascher T."/>
            <person name="Medema M.H."/>
            <person name="Devos D.P."/>
            <person name="Kaster A.-K."/>
            <person name="Ovreas L."/>
            <person name="Rohde M."/>
            <person name="Galperin M.Y."/>
            <person name="Jogler C."/>
        </authorList>
    </citation>
    <scope>NUCLEOTIDE SEQUENCE [LARGE SCALE GENOMIC DNA]</scope>
    <source>
        <strain evidence="3 4">Pla108</strain>
    </source>
</reference>
<evidence type="ECO:0000259" key="2">
    <source>
        <dbReference type="Pfam" id="PF07589"/>
    </source>
</evidence>
<dbReference type="Proteomes" id="UP000317421">
    <property type="component" value="Unassembled WGS sequence"/>
</dbReference>
<accession>A0A5C6AL48</accession>
<feature type="signal peptide" evidence="1">
    <location>
        <begin position="1"/>
        <end position="21"/>
    </location>
</feature>
<protein>
    <recommendedName>
        <fullName evidence="2">Ice-binding protein C-terminal domain-containing protein</fullName>
    </recommendedName>
</protein>
<gene>
    <name evidence="3" type="ORF">Pla108_09320</name>
</gene>
<evidence type="ECO:0000313" key="4">
    <source>
        <dbReference type="Proteomes" id="UP000317421"/>
    </source>
</evidence>
<feature type="chain" id="PRO_5023038523" description="Ice-binding protein C-terminal domain-containing protein" evidence="1">
    <location>
        <begin position="22"/>
        <end position="233"/>
    </location>
</feature>
<keyword evidence="4" id="KW-1185">Reference proteome</keyword>
<dbReference type="InterPro" id="IPR013424">
    <property type="entry name" value="Ice-binding_C"/>
</dbReference>
<dbReference type="EMBL" id="SJPR01000001">
    <property type="protein sequence ID" value="TWT99988.1"/>
    <property type="molecule type" value="Genomic_DNA"/>
</dbReference>